<dbReference type="InterPro" id="IPR003593">
    <property type="entry name" value="AAA+_ATPase"/>
</dbReference>
<sequence length="315" mass="34677">MIATTKPMIELRRLHRFFGATKAVSDISFEVAAGQVFGYIGPNGAGKTTSMRILATLDLPTAGDALIDGFSVINDPDRVRRRLGFMPDYFGTYSNVNCWEYLDFFARAYGLRGNDRRKALHYTMDFTGLEVLAKKPINGLSKGMKQRLCLGRAMIHDPAVLILDEPAAGLDPRARIELREMITRLASDGKSILVSSHILTELAEMCDIVGIIEQGQLLATGSVAEIQRGRVAHSTVRVRCLENVGELANWLSGRDDISNVIVDGELVMFSHTGDRASEAALLKQMIEANYVIAEFGAKHTSLEDVFLTVTQGRVQ</sequence>
<dbReference type="SUPFAM" id="SSF52540">
    <property type="entry name" value="P-loop containing nucleoside triphosphate hydrolases"/>
    <property type="match status" value="1"/>
</dbReference>
<accession>A0A5C5V8U0</accession>
<organism evidence="6 7">
    <name type="scientific">Blastopirellula retiformator</name>
    <dbReference type="NCBI Taxonomy" id="2527970"/>
    <lineage>
        <taxon>Bacteria</taxon>
        <taxon>Pseudomonadati</taxon>
        <taxon>Planctomycetota</taxon>
        <taxon>Planctomycetia</taxon>
        <taxon>Pirellulales</taxon>
        <taxon>Pirellulaceae</taxon>
        <taxon>Blastopirellula</taxon>
    </lineage>
</organism>
<dbReference type="RefSeq" id="WP_146430327.1">
    <property type="nucleotide sequence ID" value="NZ_SJPF01000002.1"/>
</dbReference>
<dbReference type="Pfam" id="PF00005">
    <property type="entry name" value="ABC_tran"/>
    <property type="match status" value="1"/>
</dbReference>
<dbReference type="AlphaFoldDB" id="A0A5C5V8U0"/>
<keyword evidence="3" id="KW-0547">Nucleotide-binding</keyword>
<evidence type="ECO:0000256" key="3">
    <source>
        <dbReference type="ARBA" id="ARBA00022741"/>
    </source>
</evidence>
<keyword evidence="4 6" id="KW-0067">ATP-binding</keyword>
<dbReference type="InterPro" id="IPR027417">
    <property type="entry name" value="P-loop_NTPase"/>
</dbReference>
<gene>
    <name evidence="6" type="primary">ybhF_4</name>
    <name evidence="6" type="ORF">Enr8_16530</name>
</gene>
<evidence type="ECO:0000256" key="4">
    <source>
        <dbReference type="ARBA" id="ARBA00022840"/>
    </source>
</evidence>
<dbReference type="InterPro" id="IPR003439">
    <property type="entry name" value="ABC_transporter-like_ATP-bd"/>
</dbReference>
<dbReference type="PANTHER" id="PTHR43335:SF3">
    <property type="entry name" value="ABC TRANSPORTER"/>
    <property type="match status" value="1"/>
</dbReference>
<dbReference type="GO" id="GO:0016887">
    <property type="term" value="F:ATP hydrolysis activity"/>
    <property type="evidence" value="ECO:0007669"/>
    <property type="project" value="InterPro"/>
</dbReference>
<keyword evidence="2" id="KW-0813">Transport</keyword>
<dbReference type="PROSITE" id="PS00211">
    <property type="entry name" value="ABC_TRANSPORTER_1"/>
    <property type="match status" value="1"/>
</dbReference>
<dbReference type="Proteomes" id="UP000318878">
    <property type="component" value="Unassembled WGS sequence"/>
</dbReference>
<dbReference type="PANTHER" id="PTHR43335">
    <property type="entry name" value="ABC TRANSPORTER, ATP-BINDING PROTEIN"/>
    <property type="match status" value="1"/>
</dbReference>
<name>A0A5C5V8U0_9BACT</name>
<evidence type="ECO:0000256" key="1">
    <source>
        <dbReference type="ARBA" id="ARBA00005417"/>
    </source>
</evidence>
<dbReference type="PROSITE" id="PS50893">
    <property type="entry name" value="ABC_TRANSPORTER_2"/>
    <property type="match status" value="1"/>
</dbReference>
<comment type="caution">
    <text evidence="6">The sequence shown here is derived from an EMBL/GenBank/DDBJ whole genome shotgun (WGS) entry which is preliminary data.</text>
</comment>
<comment type="similarity">
    <text evidence="1">Belongs to the ABC transporter superfamily.</text>
</comment>
<evidence type="ECO:0000313" key="7">
    <source>
        <dbReference type="Proteomes" id="UP000318878"/>
    </source>
</evidence>
<proteinExistence type="inferred from homology"/>
<evidence type="ECO:0000259" key="5">
    <source>
        <dbReference type="PROSITE" id="PS50893"/>
    </source>
</evidence>
<protein>
    <submittedName>
        <fullName evidence="6">Putative ABC transporter ATP-binding protein YbhF</fullName>
    </submittedName>
</protein>
<dbReference type="OrthoDB" id="9795548at2"/>
<feature type="domain" description="ABC transporter" evidence="5">
    <location>
        <begin position="9"/>
        <end position="239"/>
    </location>
</feature>
<dbReference type="EMBL" id="SJPF01000002">
    <property type="protein sequence ID" value="TWT34259.1"/>
    <property type="molecule type" value="Genomic_DNA"/>
</dbReference>
<dbReference type="GO" id="GO:0005524">
    <property type="term" value="F:ATP binding"/>
    <property type="evidence" value="ECO:0007669"/>
    <property type="project" value="UniProtKB-KW"/>
</dbReference>
<dbReference type="InterPro" id="IPR017871">
    <property type="entry name" value="ABC_transporter-like_CS"/>
</dbReference>
<dbReference type="SMART" id="SM00382">
    <property type="entry name" value="AAA"/>
    <property type="match status" value="1"/>
</dbReference>
<evidence type="ECO:0000313" key="6">
    <source>
        <dbReference type="EMBL" id="TWT34259.1"/>
    </source>
</evidence>
<keyword evidence="7" id="KW-1185">Reference proteome</keyword>
<evidence type="ECO:0000256" key="2">
    <source>
        <dbReference type="ARBA" id="ARBA00022448"/>
    </source>
</evidence>
<reference evidence="6 7" key="1">
    <citation type="submission" date="2019-02" db="EMBL/GenBank/DDBJ databases">
        <title>Deep-cultivation of Planctomycetes and their phenomic and genomic characterization uncovers novel biology.</title>
        <authorList>
            <person name="Wiegand S."/>
            <person name="Jogler M."/>
            <person name="Boedeker C."/>
            <person name="Pinto D."/>
            <person name="Vollmers J."/>
            <person name="Rivas-Marin E."/>
            <person name="Kohn T."/>
            <person name="Peeters S.H."/>
            <person name="Heuer A."/>
            <person name="Rast P."/>
            <person name="Oberbeckmann S."/>
            <person name="Bunk B."/>
            <person name="Jeske O."/>
            <person name="Meyerdierks A."/>
            <person name="Storesund J.E."/>
            <person name="Kallscheuer N."/>
            <person name="Luecker S."/>
            <person name="Lage O.M."/>
            <person name="Pohl T."/>
            <person name="Merkel B.J."/>
            <person name="Hornburger P."/>
            <person name="Mueller R.-W."/>
            <person name="Bruemmer F."/>
            <person name="Labrenz M."/>
            <person name="Spormann A.M."/>
            <person name="Op Den Camp H."/>
            <person name="Overmann J."/>
            <person name="Amann R."/>
            <person name="Jetten M.S.M."/>
            <person name="Mascher T."/>
            <person name="Medema M.H."/>
            <person name="Devos D.P."/>
            <person name="Kaster A.-K."/>
            <person name="Ovreas L."/>
            <person name="Rohde M."/>
            <person name="Galperin M.Y."/>
            <person name="Jogler C."/>
        </authorList>
    </citation>
    <scope>NUCLEOTIDE SEQUENCE [LARGE SCALE GENOMIC DNA]</scope>
    <source>
        <strain evidence="6 7">Enr8</strain>
    </source>
</reference>
<dbReference type="CDD" id="cd03230">
    <property type="entry name" value="ABC_DR_subfamily_A"/>
    <property type="match status" value="1"/>
</dbReference>
<dbReference type="Gene3D" id="3.40.50.300">
    <property type="entry name" value="P-loop containing nucleotide triphosphate hydrolases"/>
    <property type="match status" value="1"/>
</dbReference>